<evidence type="ECO:0000313" key="2">
    <source>
        <dbReference type="Proteomes" id="UP001148018"/>
    </source>
</evidence>
<dbReference type="EMBL" id="JANIIK010000113">
    <property type="protein sequence ID" value="KAJ3592364.1"/>
    <property type="molecule type" value="Genomic_DNA"/>
</dbReference>
<gene>
    <name evidence="1" type="ORF">NHX12_007491</name>
</gene>
<accession>A0A9Q0DPY6</accession>
<evidence type="ECO:0000313" key="1">
    <source>
        <dbReference type="EMBL" id="KAJ3592364.1"/>
    </source>
</evidence>
<dbReference type="AlphaFoldDB" id="A0A9Q0DPY6"/>
<comment type="caution">
    <text evidence="1">The sequence shown here is derived from an EMBL/GenBank/DDBJ whole genome shotgun (WGS) entry which is preliminary data.</text>
</comment>
<proteinExistence type="predicted"/>
<keyword evidence="2" id="KW-1185">Reference proteome</keyword>
<sequence length="157" mass="17170">MDERCRERSKGPTDGADGRGSWRRGRFDVLLEDGLEARCERFDVPLGDGLEARCERFDVPLGDGLEARCVRATAASWPRGPVVAWCCGVPGTTVAAQAVPFPSFSTVWSCEVIISVFSRSNFNKVDLANTMSLSSVQLRGSNTRSPQHNGMALYQIT</sequence>
<protein>
    <submittedName>
        <fullName evidence="1">Uncharacterized protein</fullName>
    </submittedName>
</protein>
<dbReference type="Proteomes" id="UP001148018">
    <property type="component" value="Unassembled WGS sequence"/>
</dbReference>
<reference evidence="1" key="1">
    <citation type="submission" date="2022-07" db="EMBL/GenBank/DDBJ databases">
        <title>Chromosome-level genome of Muraenolepis orangiensis.</title>
        <authorList>
            <person name="Kim J."/>
        </authorList>
    </citation>
    <scope>NUCLEOTIDE SEQUENCE</scope>
    <source>
        <strain evidence="1">KU_S4_2022</strain>
        <tissue evidence="1">Muscle</tissue>
    </source>
</reference>
<organism evidence="1 2">
    <name type="scientific">Muraenolepis orangiensis</name>
    <name type="common">Patagonian moray cod</name>
    <dbReference type="NCBI Taxonomy" id="630683"/>
    <lineage>
        <taxon>Eukaryota</taxon>
        <taxon>Metazoa</taxon>
        <taxon>Chordata</taxon>
        <taxon>Craniata</taxon>
        <taxon>Vertebrata</taxon>
        <taxon>Euteleostomi</taxon>
        <taxon>Actinopterygii</taxon>
        <taxon>Neopterygii</taxon>
        <taxon>Teleostei</taxon>
        <taxon>Neoteleostei</taxon>
        <taxon>Acanthomorphata</taxon>
        <taxon>Zeiogadaria</taxon>
        <taxon>Gadariae</taxon>
        <taxon>Gadiformes</taxon>
        <taxon>Muraenolepidoidei</taxon>
        <taxon>Muraenolepididae</taxon>
        <taxon>Muraenolepis</taxon>
    </lineage>
</organism>
<name>A0A9Q0DPY6_9TELE</name>